<dbReference type="Gene3D" id="3.20.20.150">
    <property type="entry name" value="Divalent-metal-dependent TIM barrel enzymes"/>
    <property type="match status" value="1"/>
</dbReference>
<dbReference type="EMBL" id="JAKGAQ010000002">
    <property type="protein sequence ID" value="MCF2871011.1"/>
    <property type="molecule type" value="Genomic_DNA"/>
</dbReference>
<protein>
    <submittedName>
        <fullName evidence="4">TIM barrel protein</fullName>
    </submittedName>
</protein>
<comment type="caution">
    <text evidence="4">The sequence shown here is derived from an EMBL/GenBank/DDBJ whole genome shotgun (WGS) entry which is preliminary data.</text>
</comment>
<name>A0ABS9CUS5_9RHOB</name>
<dbReference type="InterPro" id="IPR050417">
    <property type="entry name" value="Sugar_Epim/Isomerase"/>
</dbReference>
<dbReference type="InterPro" id="IPR026040">
    <property type="entry name" value="HyI-like"/>
</dbReference>
<dbReference type="Pfam" id="PF01261">
    <property type="entry name" value="AP_endonuc_2"/>
    <property type="match status" value="1"/>
</dbReference>
<reference evidence="4 5" key="1">
    <citation type="submission" date="2022-01" db="EMBL/GenBank/DDBJ databases">
        <title>Octadecabacter sp. nov., isolated from a marine alga.</title>
        <authorList>
            <person name="Jin M.S."/>
            <person name="Kim H.M."/>
            <person name="Han D.M."/>
            <person name="Jung J.J."/>
            <person name="Jeon C.O."/>
        </authorList>
    </citation>
    <scope>NUCLEOTIDE SEQUENCE [LARGE SCALE GENOMIC DNA]</scope>
    <source>
        <strain evidence="4 5">G9-8</strain>
    </source>
</reference>
<evidence type="ECO:0000313" key="5">
    <source>
        <dbReference type="Proteomes" id="UP001200557"/>
    </source>
</evidence>
<dbReference type="InterPro" id="IPR013022">
    <property type="entry name" value="Xyl_isomerase-like_TIM-brl"/>
</dbReference>
<feature type="domain" description="Xylose isomerase-like TIM barrel" evidence="3">
    <location>
        <begin position="23"/>
        <end position="250"/>
    </location>
</feature>
<dbReference type="PANTHER" id="PTHR43489">
    <property type="entry name" value="ISOMERASE"/>
    <property type="match status" value="1"/>
</dbReference>
<keyword evidence="5" id="KW-1185">Reference proteome</keyword>
<keyword evidence="1 2" id="KW-0413">Isomerase</keyword>
<sequence length="251" mass="27524">MPKFCANLTMLFTETPSLERPLAAKLAGFEAVEILFPYAENAADLGTAIARAGVHLALINCPPPNYIDPDGPRGFAAVAGEETRFQQAFRRTIRYAGALGAEFVHIMAGVAEGPQARAVFVENLKWAAEFAPSQKLTIEPINSGDMPGYFLNDFDLAMAVLEDVDAPNLHLQFDAYHAAKITGDVLKTWEHVRARVAHVQVGGVPDRREPEGGDFDYPAFFKLLDKQKYKGWVSGEYNPAGRTEDGLNWIG</sequence>
<comment type="similarity">
    <text evidence="2">Belongs to the hyi family.</text>
</comment>
<evidence type="ECO:0000259" key="3">
    <source>
        <dbReference type="Pfam" id="PF01261"/>
    </source>
</evidence>
<evidence type="ECO:0000313" key="4">
    <source>
        <dbReference type="EMBL" id="MCF2871011.1"/>
    </source>
</evidence>
<proteinExistence type="inferred from homology"/>
<accession>A0ABS9CUS5</accession>
<dbReference type="PANTHER" id="PTHR43489:SF6">
    <property type="entry name" value="HYDROXYPYRUVATE ISOMERASE-RELATED"/>
    <property type="match status" value="1"/>
</dbReference>
<evidence type="ECO:0000256" key="2">
    <source>
        <dbReference type="PIRNR" id="PIRNR006241"/>
    </source>
</evidence>
<dbReference type="InterPro" id="IPR036237">
    <property type="entry name" value="Xyl_isomerase-like_sf"/>
</dbReference>
<organism evidence="4 5">
    <name type="scientific">Octadecabacter dasysiphoniae</name>
    <dbReference type="NCBI Taxonomy" id="2909341"/>
    <lineage>
        <taxon>Bacteria</taxon>
        <taxon>Pseudomonadati</taxon>
        <taxon>Pseudomonadota</taxon>
        <taxon>Alphaproteobacteria</taxon>
        <taxon>Rhodobacterales</taxon>
        <taxon>Roseobacteraceae</taxon>
        <taxon>Octadecabacter</taxon>
    </lineage>
</organism>
<dbReference type="PIRSF" id="PIRSF006241">
    <property type="entry name" value="HyI"/>
    <property type="match status" value="1"/>
</dbReference>
<gene>
    <name evidence="4" type="ORF">L0664_08030</name>
</gene>
<evidence type="ECO:0000256" key="1">
    <source>
        <dbReference type="ARBA" id="ARBA00023235"/>
    </source>
</evidence>
<dbReference type="SUPFAM" id="SSF51658">
    <property type="entry name" value="Xylose isomerase-like"/>
    <property type="match status" value="1"/>
</dbReference>
<dbReference type="Proteomes" id="UP001200557">
    <property type="component" value="Unassembled WGS sequence"/>
</dbReference>